<organism evidence="1">
    <name type="scientific">Kahliella matisi</name>
    <dbReference type="NCBI Taxonomy" id="479472"/>
    <lineage>
        <taxon>Eukaryota</taxon>
        <taxon>Sar</taxon>
        <taxon>Alveolata</taxon>
        <taxon>Ciliophora</taxon>
        <taxon>Intramacronucleata</taxon>
        <taxon>Spirotrichea</taxon>
        <taxon>Stichotrichia</taxon>
        <taxon>Stichotrichida</taxon>
        <taxon>Kahliellidae</taxon>
        <taxon>Kahliella</taxon>
    </lineage>
</organism>
<dbReference type="AlphaFoldDB" id="B8X447"/>
<evidence type="ECO:0000313" key="1">
    <source>
        <dbReference type="EMBL" id="ACK37611.1"/>
    </source>
</evidence>
<protein>
    <submittedName>
        <fullName evidence="1">Putative reticulocyte-binding protein 2</fullName>
    </submittedName>
</protein>
<proteinExistence type="predicted"/>
<dbReference type="EMBL" id="FJ156072">
    <property type="protein sequence ID" value="ACK37611.1"/>
    <property type="molecule type" value="Genomic_DNA"/>
</dbReference>
<sequence>MELQTNKNEQNTNSQQNQDLQNLEGFGLQQLKDLIKQQISDQQNDLEQKLTVEYNKKINLVNNQCSKLMQIFAPLQELIMITTDGKSMPEAITDHVMENGVIQRMENFIQELVSKEDFNQVKDSYVKKEFFEEIRENLMKGIEGVQNRLSEIDNSRQQVDSNLKNIQSMFTEKVDLSDLSKIEARLADCAPWDAVRNVYKEINLYLRKDDFSIHKAELQKTFKDIQDLLNLLVSKKDVQNELLNLKLQIMKEFEKYSKIKDCQSYRQDIQRSMGMLNNINNDHKKSFNRIDNDIVNLKRQIQNKAEDYDLNALKKQTEEYALKNDFNKLEHKVLPTIQQFERKILEFQISASQHSEIIRRYDEVISEKASKFMVTQIQTEANRTFAKNEQIQGFEEKVEQMKRFVEELSKNNEEKFEAINQQFSNEIINAIKKVLKQQQHNQNSTTHQIGDISEVYQVLNSKANRSDLERLNEQKSNKVDTEQLLNSLGVLSRQLKHMLVLFMESIRSSLANASDTVLLKENKKKFLLRQLKALAKWVMKFDPLSQTSTCLGEEQNFLQNEEGRALQEFTDQVLSDVISLQNFSLSVPPNFNVQYNRSRAKKSNLSMTQQVFNVRSIIFQYCIGYSHQ</sequence>
<name>B8X447_9STIC</name>
<reference evidence="1" key="1">
    <citation type="journal article" date="2014" name="Eur. J. Protist.">
        <title>Telomere repeats and macronuclear DNA organization in the soil ciliate Kahliella matisi (Ciliophora, Hypotricha).</title>
        <authorList>
            <person name="Spakova T."/>
            <person name="Pristas P."/>
            <person name="Javorsky P."/>
        </authorList>
    </citation>
    <scope>NUCLEOTIDE SEQUENCE</scope>
    <source>
        <strain evidence="1">TT2005</strain>
    </source>
</reference>
<accession>B8X447</accession>